<organism evidence="1">
    <name type="scientific">Vecturithrix granuli</name>
    <dbReference type="NCBI Taxonomy" id="1499967"/>
    <lineage>
        <taxon>Bacteria</taxon>
        <taxon>Candidatus Moduliflexota</taxon>
        <taxon>Candidatus Vecturitrichia</taxon>
        <taxon>Candidatus Vecturitrichales</taxon>
        <taxon>Candidatus Vecturitrichaceae</taxon>
        <taxon>Candidatus Vecturithrix</taxon>
    </lineage>
</organism>
<dbReference type="EMBL" id="DF820463">
    <property type="protein sequence ID" value="GAK55156.1"/>
    <property type="molecule type" value="Genomic_DNA"/>
</dbReference>
<dbReference type="InterPro" id="IPR057930">
    <property type="entry name" value="Antitoxin_put"/>
</dbReference>
<gene>
    <name evidence="1" type="ORF">U27_01987</name>
</gene>
<evidence type="ECO:0000313" key="2">
    <source>
        <dbReference type="Proteomes" id="UP000030661"/>
    </source>
</evidence>
<accession>A0A0S6W9Y1</accession>
<dbReference type="AlphaFoldDB" id="A0A0S6W9Y1"/>
<reference evidence="1" key="1">
    <citation type="journal article" date="2015" name="PeerJ">
        <title>First genomic representation of candidate bacterial phylum KSB3 points to enhanced environmental sensing as a trigger of wastewater bulking.</title>
        <authorList>
            <person name="Sekiguchi Y."/>
            <person name="Ohashi A."/>
            <person name="Parks D.H."/>
            <person name="Yamauchi T."/>
            <person name="Tyson G.W."/>
            <person name="Hugenholtz P."/>
        </authorList>
    </citation>
    <scope>NUCLEOTIDE SEQUENCE [LARGE SCALE GENOMIC DNA]</scope>
</reference>
<dbReference type="Proteomes" id="UP000030661">
    <property type="component" value="Unassembled WGS sequence"/>
</dbReference>
<dbReference type="HOGENOM" id="CLU_186047_1_0_0"/>
<keyword evidence="2" id="KW-1185">Reference proteome</keyword>
<dbReference type="Pfam" id="PF25734">
    <property type="entry name" value="RelB_like_antitoxin"/>
    <property type="match status" value="1"/>
</dbReference>
<proteinExistence type="predicted"/>
<dbReference type="STRING" id="1499967.U27_01987"/>
<sequence>MINTVIERNELKGLLKESLLELLEERRDVFYDLIAEVFEDLAMVKAIQEGINTPSVPREDIFAILEGRA</sequence>
<evidence type="ECO:0000313" key="1">
    <source>
        <dbReference type="EMBL" id="GAK55156.1"/>
    </source>
</evidence>
<name>A0A0S6W9Y1_VECG1</name>
<protein>
    <submittedName>
        <fullName evidence="1">Uncharacterized protein</fullName>
    </submittedName>
</protein>